<feature type="compositionally biased region" description="Basic and acidic residues" evidence="8">
    <location>
        <begin position="77"/>
        <end position="91"/>
    </location>
</feature>
<dbReference type="Proteomes" id="UP000308549">
    <property type="component" value="Unassembled WGS sequence"/>
</dbReference>
<dbReference type="GO" id="GO:0005788">
    <property type="term" value="C:endoplasmic reticulum lumen"/>
    <property type="evidence" value="ECO:0007669"/>
    <property type="project" value="UniProtKB-UniRule"/>
</dbReference>
<feature type="chain" id="PRO_5020300963" description="Endoplasmic reticulum lectin" evidence="9">
    <location>
        <begin position="21"/>
        <end position="554"/>
    </location>
</feature>
<evidence type="ECO:0000256" key="3">
    <source>
        <dbReference type="ARBA" id="ARBA00022729"/>
    </source>
</evidence>
<feature type="compositionally biased region" description="Acidic residues" evidence="8">
    <location>
        <begin position="485"/>
        <end position="497"/>
    </location>
</feature>
<dbReference type="AlphaFoldDB" id="A0A4U0UAT1"/>
<evidence type="ECO:0000259" key="10">
    <source>
        <dbReference type="PROSITE" id="PS51914"/>
    </source>
</evidence>
<comment type="subcellular location">
    <subcellularLocation>
        <location evidence="1 7">Endoplasmic reticulum membrane</location>
        <topology evidence="1 7">Peripheral membrane protein</topology>
        <orientation evidence="1 7">Lumenal side</orientation>
    </subcellularLocation>
</comment>
<organism evidence="11 12">
    <name type="scientific">Salinomyces thailandicus</name>
    <dbReference type="NCBI Taxonomy" id="706561"/>
    <lineage>
        <taxon>Eukaryota</taxon>
        <taxon>Fungi</taxon>
        <taxon>Dikarya</taxon>
        <taxon>Ascomycota</taxon>
        <taxon>Pezizomycotina</taxon>
        <taxon>Dothideomycetes</taxon>
        <taxon>Dothideomycetidae</taxon>
        <taxon>Mycosphaerellales</taxon>
        <taxon>Teratosphaeriaceae</taxon>
        <taxon>Salinomyces</taxon>
    </lineage>
</organism>
<gene>
    <name evidence="11" type="ORF">B0A50_01901</name>
</gene>
<name>A0A4U0UAT1_9PEZI</name>
<accession>A0A4U0UAT1</accession>
<feature type="region of interest" description="Disordered" evidence="8">
    <location>
        <begin position="481"/>
        <end position="554"/>
    </location>
</feature>
<evidence type="ECO:0000256" key="8">
    <source>
        <dbReference type="SAM" id="MobiDB-lite"/>
    </source>
</evidence>
<feature type="region of interest" description="Disordered" evidence="8">
    <location>
        <begin position="55"/>
        <end position="91"/>
    </location>
</feature>
<keyword evidence="4 7" id="KW-0430">Lectin</keyword>
<dbReference type="EMBL" id="NAJL01000007">
    <property type="protein sequence ID" value="TKA31822.1"/>
    <property type="molecule type" value="Genomic_DNA"/>
</dbReference>
<dbReference type="InterPro" id="IPR012913">
    <property type="entry name" value="OS9-like_dom"/>
</dbReference>
<evidence type="ECO:0000256" key="5">
    <source>
        <dbReference type="ARBA" id="ARBA00022824"/>
    </source>
</evidence>
<dbReference type="GO" id="GO:0030970">
    <property type="term" value="P:retrograde protein transport, ER to cytosol"/>
    <property type="evidence" value="ECO:0007669"/>
    <property type="project" value="TreeGrafter"/>
</dbReference>
<comment type="function">
    <text evidence="7">Lectin involved in the quality control of the secretory pathway. As a member of the endoplasmic reticulum-associated degradation lumenal (ERAD-L) surveillance system, targets misfolded endoplasmic reticulum lumenal glycoproteins for degradation.</text>
</comment>
<feature type="compositionally biased region" description="Basic and acidic residues" evidence="8">
    <location>
        <begin position="498"/>
        <end position="512"/>
    </location>
</feature>
<dbReference type="InterPro" id="IPR045149">
    <property type="entry name" value="OS-9-like"/>
</dbReference>
<evidence type="ECO:0000256" key="7">
    <source>
        <dbReference type="RuleBase" id="RU369099"/>
    </source>
</evidence>
<dbReference type="SUPFAM" id="SSF50911">
    <property type="entry name" value="Mannose 6-phosphate receptor domain"/>
    <property type="match status" value="1"/>
</dbReference>
<dbReference type="InterPro" id="IPR009011">
    <property type="entry name" value="Man6P_isomerase_rcpt-bd_dom_sf"/>
</dbReference>
<comment type="similarity">
    <text evidence="2 7">Belongs to the OS-9 family.</text>
</comment>
<dbReference type="InterPro" id="IPR044865">
    <property type="entry name" value="MRH_dom"/>
</dbReference>
<dbReference type="GO" id="GO:0030246">
    <property type="term" value="F:carbohydrate binding"/>
    <property type="evidence" value="ECO:0007669"/>
    <property type="project" value="UniProtKB-UniRule"/>
</dbReference>
<evidence type="ECO:0000256" key="1">
    <source>
        <dbReference type="ARBA" id="ARBA00004367"/>
    </source>
</evidence>
<evidence type="ECO:0000256" key="9">
    <source>
        <dbReference type="SAM" id="SignalP"/>
    </source>
</evidence>
<keyword evidence="6" id="KW-1015">Disulfide bond</keyword>
<evidence type="ECO:0000313" key="11">
    <source>
        <dbReference type="EMBL" id="TKA31822.1"/>
    </source>
</evidence>
<evidence type="ECO:0000256" key="6">
    <source>
        <dbReference type="ARBA" id="ARBA00023157"/>
    </source>
</evidence>
<dbReference type="PANTHER" id="PTHR15414:SF0">
    <property type="entry name" value="ENDOPLASMIC RETICULUM LECTIN 1"/>
    <property type="match status" value="1"/>
</dbReference>
<feature type="compositionally biased region" description="Basic and acidic residues" evidence="8">
    <location>
        <begin position="520"/>
        <end position="534"/>
    </location>
</feature>
<dbReference type="Gene3D" id="2.70.130.10">
    <property type="entry name" value="Mannose-6-phosphate receptor binding domain"/>
    <property type="match status" value="1"/>
</dbReference>
<keyword evidence="3 9" id="KW-0732">Signal</keyword>
<reference evidence="11 12" key="1">
    <citation type="submission" date="2017-03" db="EMBL/GenBank/DDBJ databases">
        <title>Genomes of endolithic fungi from Antarctica.</title>
        <authorList>
            <person name="Coleine C."/>
            <person name="Masonjones S."/>
            <person name="Stajich J.E."/>
        </authorList>
    </citation>
    <scope>NUCLEOTIDE SEQUENCE [LARGE SCALE GENOMIC DNA]</scope>
    <source>
        <strain evidence="11 12">CCFEE 6315</strain>
    </source>
</reference>
<keyword evidence="5 7" id="KW-0256">Endoplasmic reticulum</keyword>
<comment type="caution">
    <text evidence="11">The sequence shown here is derived from an EMBL/GenBank/DDBJ whole genome shotgun (WGS) entry which is preliminary data.</text>
</comment>
<keyword evidence="12" id="KW-1185">Reference proteome</keyword>
<dbReference type="PROSITE" id="PS51914">
    <property type="entry name" value="MRH"/>
    <property type="match status" value="1"/>
</dbReference>
<dbReference type="PANTHER" id="PTHR15414">
    <property type="entry name" value="OS-9-RELATED"/>
    <property type="match status" value="1"/>
</dbReference>
<sequence length="554" mass="61259">MRHFLALPALLRASILCASATSHTFSVHEDLLAFPQYEVKFAEDYVTELRAQSRLQSNGELDTQTDRDASAQIEQYRPNEDGDDSGRDRKEKQKLEHEYMMLDNQRYLCSIPQIQKPNDDAGRNDTLSQAEEEKELARATDRGWELLSGMSGNCVYYFPGWWSYKFCYGQGVKQFHQLPPSRGVPVFPPVEDPSVPPFQLGLYQSEEEKKEGESDDETTTQITAQAETQGLSESEVENALDVSEGSKAKHRRSGNSELVQRGESRYLVQRLGGGTKCDLTGKDRKVEVQFHCNPQSSDRISLIQETSTCAYLMIIQTPRLCNDVAFLPPQKDQPNPITCSPILADDEVETYTHDLDLLREAEEEATKLLKDSDNLNDPSINTDDTPPLLQIAGDILIGGHALVPAGTKLEKGAIVGGGKETYIDTVASSDGKVLSDEEIERQGLGDPRAVEKLRKDLEKIAKGQSWKLDVVATARGEREYRGIIGDDEEEGEGEGEGEAGKEGGKEKGEGKGKGVGKGKGKGEGKDEGQAKGDREEGDGEMPEGSEEEYYREEL</sequence>
<keyword evidence="7" id="KW-0472">Membrane</keyword>
<dbReference type="OrthoDB" id="448954at2759"/>
<feature type="signal peptide" evidence="9">
    <location>
        <begin position="1"/>
        <end position="20"/>
    </location>
</feature>
<protein>
    <recommendedName>
        <fullName evidence="7">Endoplasmic reticulum lectin</fullName>
    </recommendedName>
    <alternativeName>
        <fullName evidence="7">Protein OS-9 homolog</fullName>
    </alternativeName>
</protein>
<evidence type="ECO:0000256" key="2">
    <source>
        <dbReference type="ARBA" id="ARBA00009918"/>
    </source>
</evidence>
<proteinExistence type="inferred from homology"/>
<feature type="region of interest" description="Disordered" evidence="8">
    <location>
        <begin position="226"/>
        <end position="258"/>
    </location>
</feature>
<evidence type="ECO:0000313" key="12">
    <source>
        <dbReference type="Proteomes" id="UP000308549"/>
    </source>
</evidence>
<dbReference type="GO" id="GO:0005789">
    <property type="term" value="C:endoplasmic reticulum membrane"/>
    <property type="evidence" value="ECO:0007669"/>
    <property type="project" value="UniProtKB-SubCell"/>
</dbReference>
<dbReference type="GO" id="GO:0030968">
    <property type="term" value="P:endoplasmic reticulum unfolded protein response"/>
    <property type="evidence" value="ECO:0007669"/>
    <property type="project" value="UniProtKB-UniRule"/>
</dbReference>
<dbReference type="Pfam" id="PF07915">
    <property type="entry name" value="PRKCSH"/>
    <property type="match status" value="1"/>
</dbReference>
<feature type="compositionally biased region" description="Acidic residues" evidence="8">
    <location>
        <begin position="535"/>
        <end position="554"/>
    </location>
</feature>
<feature type="region of interest" description="Disordered" evidence="8">
    <location>
        <begin position="114"/>
        <end position="134"/>
    </location>
</feature>
<evidence type="ECO:0000256" key="4">
    <source>
        <dbReference type="ARBA" id="ARBA00022734"/>
    </source>
</evidence>
<feature type="domain" description="MRH" evidence="10">
    <location>
        <begin position="152"/>
        <end position="323"/>
    </location>
</feature>